<dbReference type="Gene3D" id="3.30.450.20">
    <property type="entry name" value="PAS domain"/>
    <property type="match status" value="1"/>
</dbReference>
<dbReference type="InterPro" id="IPR000014">
    <property type="entry name" value="PAS"/>
</dbReference>
<proteinExistence type="predicted"/>
<feature type="domain" description="GGDEF" evidence="4">
    <location>
        <begin position="328"/>
        <end position="460"/>
    </location>
</feature>
<dbReference type="Pfam" id="PF00990">
    <property type="entry name" value="GGDEF"/>
    <property type="match status" value="1"/>
</dbReference>
<protein>
    <submittedName>
        <fullName evidence="5">Diguanylate cyclase</fullName>
    </submittedName>
</protein>
<dbReference type="PROSITE" id="PS50112">
    <property type="entry name" value="PAS"/>
    <property type="match status" value="1"/>
</dbReference>
<dbReference type="SMART" id="SM00267">
    <property type="entry name" value="GGDEF"/>
    <property type="match status" value="1"/>
</dbReference>
<feature type="domain" description="PAC" evidence="3">
    <location>
        <begin position="250"/>
        <end position="301"/>
    </location>
</feature>
<dbReference type="InterPro" id="IPR035965">
    <property type="entry name" value="PAS-like_dom_sf"/>
</dbReference>
<dbReference type="InterPro" id="IPR000700">
    <property type="entry name" value="PAS-assoc_C"/>
</dbReference>
<feature type="domain" description="PAS" evidence="2">
    <location>
        <begin position="176"/>
        <end position="246"/>
    </location>
</feature>
<organism evidence="5 6">
    <name type="scientific">Actinoplanes aureus</name>
    <dbReference type="NCBI Taxonomy" id="2792083"/>
    <lineage>
        <taxon>Bacteria</taxon>
        <taxon>Bacillati</taxon>
        <taxon>Actinomycetota</taxon>
        <taxon>Actinomycetes</taxon>
        <taxon>Micromonosporales</taxon>
        <taxon>Micromonosporaceae</taxon>
        <taxon>Actinoplanes</taxon>
    </lineage>
</organism>
<dbReference type="InterPro" id="IPR013655">
    <property type="entry name" value="PAS_fold_3"/>
</dbReference>
<dbReference type="CDD" id="cd01949">
    <property type="entry name" value="GGDEF"/>
    <property type="match status" value="1"/>
</dbReference>
<dbReference type="NCBIfam" id="TIGR00229">
    <property type="entry name" value="sensory_box"/>
    <property type="match status" value="1"/>
</dbReference>
<dbReference type="PROSITE" id="PS50887">
    <property type="entry name" value="GGDEF"/>
    <property type="match status" value="1"/>
</dbReference>
<dbReference type="InterPro" id="IPR052155">
    <property type="entry name" value="Biofilm_reg_signaling"/>
</dbReference>
<evidence type="ECO:0000256" key="1">
    <source>
        <dbReference type="SAM" id="Phobius"/>
    </source>
</evidence>
<evidence type="ECO:0000313" key="6">
    <source>
        <dbReference type="Proteomes" id="UP000598146"/>
    </source>
</evidence>
<evidence type="ECO:0000259" key="3">
    <source>
        <dbReference type="PROSITE" id="PS50113"/>
    </source>
</evidence>
<evidence type="ECO:0000313" key="5">
    <source>
        <dbReference type="EMBL" id="MBG0564289.1"/>
    </source>
</evidence>
<accession>A0A931C8T5</accession>
<comment type="caution">
    <text evidence="5">The sequence shown here is derived from an EMBL/GenBank/DDBJ whole genome shotgun (WGS) entry which is preliminary data.</text>
</comment>
<dbReference type="SUPFAM" id="SSF55073">
    <property type="entry name" value="Nucleotide cyclase"/>
    <property type="match status" value="1"/>
</dbReference>
<evidence type="ECO:0000259" key="2">
    <source>
        <dbReference type="PROSITE" id="PS50112"/>
    </source>
</evidence>
<dbReference type="CDD" id="cd00130">
    <property type="entry name" value="PAS"/>
    <property type="match status" value="1"/>
</dbReference>
<evidence type="ECO:0000259" key="4">
    <source>
        <dbReference type="PROSITE" id="PS50887"/>
    </source>
</evidence>
<dbReference type="AlphaFoldDB" id="A0A931C8T5"/>
<dbReference type="SUPFAM" id="SSF55785">
    <property type="entry name" value="PYP-like sensor domain (PAS domain)"/>
    <property type="match status" value="1"/>
</dbReference>
<dbReference type="Pfam" id="PF08447">
    <property type="entry name" value="PAS_3"/>
    <property type="match status" value="1"/>
</dbReference>
<sequence length="479" mass="51228">MSRVRNLAGYSLDAIAVMAVYLVMYLTGYGGDQPLWCLALGVFGALQMQPGFQRRLARGDLRRYAAPRMVLLMATATAFIYATGWGATMMCGLSLVVALHMRLSGAHGWRQGLFWTVLGALAGQTAIAVGWVESYIAAPAVHLVALGGVVLSALLIRTIGVTGEERQHAEGTTRSTERRYRALIRDSADVFAIYHTDGTLGYVSPAVRQLTGLDPNPRHFEALKGCVHPDDLPIGQALLHRAAVPGEQLESAEIRVRAADGGYRWTECTIRDHTGDPDLRGYVINVRDIHDRKSSQERLAHAATHDALTGLVNRAEFGRALDAACTAGETAVLFVDLDGFKKVNDTYGHDAGDALLIAAAEALVRWSPRGATVGRFGGDEFGVIIPWPSGGAEQAAERILAGLSTPVHFAGRELVIRASIGVAVSAPGSTSGAGELLRRADFAMYEAKRAGVHGFEVAPPSRALHQVLVPSARPAVQAR</sequence>
<dbReference type="Gene3D" id="3.30.70.270">
    <property type="match status" value="1"/>
</dbReference>
<gene>
    <name evidence="5" type="ORF">I4J89_22840</name>
</gene>
<dbReference type="InterPro" id="IPR000160">
    <property type="entry name" value="GGDEF_dom"/>
</dbReference>
<dbReference type="PANTHER" id="PTHR44757:SF2">
    <property type="entry name" value="BIOFILM ARCHITECTURE MAINTENANCE PROTEIN MBAA"/>
    <property type="match status" value="1"/>
</dbReference>
<keyword evidence="6" id="KW-1185">Reference proteome</keyword>
<dbReference type="EMBL" id="JADQTO010000010">
    <property type="protein sequence ID" value="MBG0564289.1"/>
    <property type="molecule type" value="Genomic_DNA"/>
</dbReference>
<dbReference type="InterPro" id="IPR043128">
    <property type="entry name" value="Rev_trsase/Diguanyl_cyclase"/>
</dbReference>
<keyword evidence="1" id="KW-0812">Transmembrane</keyword>
<keyword evidence="1" id="KW-1133">Transmembrane helix</keyword>
<dbReference type="InterPro" id="IPR029787">
    <property type="entry name" value="Nucleotide_cyclase"/>
</dbReference>
<dbReference type="PANTHER" id="PTHR44757">
    <property type="entry name" value="DIGUANYLATE CYCLASE DGCP"/>
    <property type="match status" value="1"/>
</dbReference>
<keyword evidence="1" id="KW-0472">Membrane</keyword>
<dbReference type="Proteomes" id="UP000598146">
    <property type="component" value="Unassembled WGS sequence"/>
</dbReference>
<dbReference type="NCBIfam" id="TIGR00254">
    <property type="entry name" value="GGDEF"/>
    <property type="match status" value="1"/>
</dbReference>
<feature type="transmembrane region" description="Helical" evidence="1">
    <location>
        <begin position="112"/>
        <end position="131"/>
    </location>
</feature>
<feature type="transmembrane region" description="Helical" evidence="1">
    <location>
        <begin position="137"/>
        <end position="156"/>
    </location>
</feature>
<feature type="transmembrane region" description="Helical" evidence="1">
    <location>
        <begin position="87"/>
        <end position="105"/>
    </location>
</feature>
<name>A0A931C8T5_9ACTN</name>
<feature type="transmembrane region" description="Helical" evidence="1">
    <location>
        <begin position="7"/>
        <end position="27"/>
    </location>
</feature>
<dbReference type="RefSeq" id="WP_196416057.1">
    <property type="nucleotide sequence ID" value="NZ_JADQTO010000010.1"/>
</dbReference>
<reference evidence="5" key="1">
    <citation type="submission" date="2020-11" db="EMBL/GenBank/DDBJ databases">
        <title>Isolation and identification of active actinomycetes.</title>
        <authorList>
            <person name="Sun X."/>
        </authorList>
    </citation>
    <scope>NUCLEOTIDE SEQUENCE</scope>
    <source>
        <strain evidence="5">NEAU-A11</strain>
    </source>
</reference>
<dbReference type="PROSITE" id="PS50113">
    <property type="entry name" value="PAC"/>
    <property type="match status" value="1"/>
</dbReference>